<accession>A0A1A8TR20</accession>
<feature type="domain" description="Aldehyde dehydrogenase" evidence="4">
    <location>
        <begin position="20"/>
        <end position="475"/>
    </location>
</feature>
<dbReference type="FunFam" id="3.40.605.10:FF:000007">
    <property type="entry name" value="NAD/NADP-dependent betaine aldehyde dehydrogenase"/>
    <property type="match status" value="1"/>
</dbReference>
<dbReference type="InterPro" id="IPR016162">
    <property type="entry name" value="Ald_DH_N"/>
</dbReference>
<dbReference type="Gene3D" id="3.40.309.10">
    <property type="entry name" value="Aldehyde Dehydrogenase, Chain A, domain 2"/>
    <property type="match status" value="1"/>
</dbReference>
<keyword evidence="2 5" id="KW-0560">Oxidoreductase</keyword>
<dbReference type="AlphaFoldDB" id="A0A1A8TR20"/>
<dbReference type="EMBL" id="FLOB01000009">
    <property type="protein sequence ID" value="SBS35325.1"/>
    <property type="molecule type" value="Genomic_DNA"/>
</dbReference>
<dbReference type="PANTHER" id="PTHR42986:SF1">
    <property type="entry name" value="BENZALDEHYDE DEHYDROGENASE YFMT"/>
    <property type="match status" value="1"/>
</dbReference>
<evidence type="ECO:0000256" key="1">
    <source>
        <dbReference type="ARBA" id="ARBA00009986"/>
    </source>
</evidence>
<name>A0A1A8TR20_9GAMM</name>
<proteinExistence type="inferred from homology"/>
<dbReference type="SUPFAM" id="SSF53720">
    <property type="entry name" value="ALDH-like"/>
    <property type="match status" value="1"/>
</dbReference>
<keyword evidence="6" id="KW-1185">Reference proteome</keyword>
<dbReference type="InterPro" id="IPR016160">
    <property type="entry name" value="Ald_DH_CS_CYS"/>
</dbReference>
<dbReference type="CDD" id="cd07152">
    <property type="entry name" value="ALDH_BenzADH"/>
    <property type="match status" value="1"/>
</dbReference>
<evidence type="ECO:0000259" key="4">
    <source>
        <dbReference type="Pfam" id="PF00171"/>
    </source>
</evidence>
<dbReference type="PANTHER" id="PTHR42986">
    <property type="entry name" value="BENZALDEHYDE DEHYDROGENASE YFMT"/>
    <property type="match status" value="1"/>
</dbReference>
<dbReference type="Proteomes" id="UP000092544">
    <property type="component" value="Unassembled WGS sequence"/>
</dbReference>
<dbReference type="InterPro" id="IPR015590">
    <property type="entry name" value="Aldehyde_DH_dom"/>
</dbReference>
<protein>
    <submittedName>
        <fullName evidence="5">Benzaldehyde dehydrogenase [NAD(+)]</fullName>
        <ecNumber evidence="5">1.2.1.28</ecNumber>
    </submittedName>
</protein>
<reference evidence="5 6" key="1">
    <citation type="submission" date="2016-06" db="EMBL/GenBank/DDBJ databases">
        <authorList>
            <person name="Kjaerup R.B."/>
            <person name="Dalgaard T.S."/>
            <person name="Juul-Madsen H.R."/>
        </authorList>
    </citation>
    <scope>NUCLEOTIDE SEQUENCE [LARGE SCALE GENOMIC DNA]</scope>
    <source>
        <strain evidence="5 6">CECT 8886</strain>
    </source>
</reference>
<keyword evidence="3" id="KW-0520">NAD</keyword>
<comment type="similarity">
    <text evidence="1">Belongs to the aldehyde dehydrogenase family.</text>
</comment>
<dbReference type="PROSITE" id="PS00070">
    <property type="entry name" value="ALDEHYDE_DEHYDR_CYS"/>
    <property type="match status" value="1"/>
</dbReference>
<dbReference type="EC" id="1.2.1.28" evidence="5"/>
<dbReference type="Pfam" id="PF00171">
    <property type="entry name" value="Aldedh"/>
    <property type="match status" value="1"/>
</dbReference>
<dbReference type="GO" id="GO:0018479">
    <property type="term" value="F:benzaldehyde dehydrogenase (NAD+) activity"/>
    <property type="evidence" value="ECO:0007669"/>
    <property type="project" value="UniProtKB-EC"/>
</dbReference>
<dbReference type="InterPro" id="IPR016161">
    <property type="entry name" value="Ald_DH/histidinol_DH"/>
</dbReference>
<dbReference type="STRING" id="1792290.MSP8886_03345"/>
<dbReference type="OrthoDB" id="9812625at2"/>
<evidence type="ECO:0000256" key="2">
    <source>
        <dbReference type="ARBA" id="ARBA00023002"/>
    </source>
</evidence>
<organism evidence="5 6">
    <name type="scientific">Marinomonas spartinae</name>
    <dbReference type="NCBI Taxonomy" id="1792290"/>
    <lineage>
        <taxon>Bacteria</taxon>
        <taxon>Pseudomonadati</taxon>
        <taxon>Pseudomonadota</taxon>
        <taxon>Gammaproteobacteria</taxon>
        <taxon>Oceanospirillales</taxon>
        <taxon>Oceanospirillaceae</taxon>
        <taxon>Marinomonas</taxon>
    </lineage>
</organism>
<gene>
    <name evidence="5" type="primary">xylC</name>
    <name evidence="5" type="ORF">MSP8886_03345</name>
</gene>
<evidence type="ECO:0000313" key="6">
    <source>
        <dbReference type="Proteomes" id="UP000092544"/>
    </source>
</evidence>
<evidence type="ECO:0000313" key="5">
    <source>
        <dbReference type="EMBL" id="SBS35325.1"/>
    </source>
</evidence>
<dbReference type="InterPro" id="IPR016163">
    <property type="entry name" value="Ald_DH_C"/>
</dbReference>
<dbReference type="FunFam" id="3.40.309.10:FF:000009">
    <property type="entry name" value="Aldehyde dehydrogenase A"/>
    <property type="match status" value="1"/>
</dbReference>
<evidence type="ECO:0000256" key="3">
    <source>
        <dbReference type="ARBA" id="ARBA00023027"/>
    </source>
</evidence>
<sequence length="487" mass="51494">MSTDVLLSKPWNNAFFNGDWVEASGNCVPVIEPATGDSLSSIVLATADDIYHASKEAAAAQKTWLSMPPRERSAIFYRAADYFDEHAEEFAMYIARETGGIFQKGQHEVREAATILRLAAHMALEPNGLTLPTTAGRTSVAKRIPHGVIGVISPFNFPLILSIRSIAPALATGNAIVTKPDPQTPVTGGFMLALAFEAAGLPKGLYQVLPGAVEAGEAVCSAPEIGMVAFTGSTAAGRKVGEACGRNLKKVSLELGGKSSLIILEDADLDVAASNIAWGAYFHQGQICMASGRILVQESVAKALTAKIVEKAQHLPVGNPTTKQVALGPLINETQLQKVDSIIKDTVAAGATLEVGGTYEGLFYSPTVLSGVKPGMRSFEEEIFGPVANIVSFSTDEEAIEMANNTEYGLSGAVISANVSRAQKIASQLHVGLLHINDQTVNDECINPFGGCGNSGNGNAVGGPSDWDTYTHWQWMTVKEQATAYPF</sequence>
<dbReference type="Gene3D" id="3.40.605.10">
    <property type="entry name" value="Aldehyde Dehydrogenase, Chain A, domain 1"/>
    <property type="match status" value="1"/>
</dbReference>
<dbReference type="RefSeq" id="WP_067018458.1">
    <property type="nucleotide sequence ID" value="NZ_FLOB01000009.1"/>
</dbReference>